<feature type="transmembrane region" description="Helical" evidence="1">
    <location>
        <begin position="95"/>
        <end position="117"/>
    </location>
</feature>
<accession>A0A6G6Y822</accession>
<keyword evidence="1" id="KW-0472">Membrane</keyword>
<protein>
    <submittedName>
        <fullName evidence="2">Uncharacterized protein</fullName>
    </submittedName>
</protein>
<dbReference type="EMBL" id="CP049109">
    <property type="protein sequence ID" value="QIG81075.1"/>
    <property type="molecule type" value="Genomic_DNA"/>
</dbReference>
<gene>
    <name evidence="2" type="ORF">G5C33_15650</name>
</gene>
<keyword evidence="1" id="KW-1133">Transmembrane helix</keyword>
<organism evidence="2 3">
    <name type="scientific">Stakelama tenebrarum</name>
    <dbReference type="NCBI Taxonomy" id="2711215"/>
    <lineage>
        <taxon>Bacteria</taxon>
        <taxon>Pseudomonadati</taxon>
        <taxon>Pseudomonadota</taxon>
        <taxon>Alphaproteobacteria</taxon>
        <taxon>Sphingomonadales</taxon>
        <taxon>Sphingomonadaceae</taxon>
        <taxon>Stakelama</taxon>
    </lineage>
</organism>
<evidence type="ECO:0000313" key="3">
    <source>
        <dbReference type="Proteomes" id="UP000501568"/>
    </source>
</evidence>
<evidence type="ECO:0000256" key="1">
    <source>
        <dbReference type="SAM" id="Phobius"/>
    </source>
</evidence>
<name>A0A6G6Y822_9SPHN</name>
<evidence type="ECO:0000313" key="2">
    <source>
        <dbReference type="EMBL" id="QIG81075.1"/>
    </source>
</evidence>
<dbReference type="AlphaFoldDB" id="A0A6G6Y822"/>
<dbReference type="Proteomes" id="UP000501568">
    <property type="component" value="Chromosome"/>
</dbReference>
<dbReference type="RefSeq" id="WP_165328002.1">
    <property type="nucleotide sequence ID" value="NZ_CP049109.1"/>
</dbReference>
<keyword evidence="1" id="KW-0812">Transmembrane</keyword>
<sequence>MAEVDAANVREELKEELYKLLISSIETRIPGQVENLLVDRIVEQLQPRLQQKAQISLDDATRDRLAEAIAMKLGPDEQNGSGGGGAMPLLGQAGFLVASLLAAFGIVALIAAAFVLLRPAETRSVATEDIPPVVTEPAANDTGNPAWRQFVSRLALERSEFFKNHSALICGADTLLLDCRPYSASIEAWKQLSGDSEVAQLKQVAVALADQTGCATSFDDATAYQRNFYIEGIDRCLADAGTGQ</sequence>
<proteinExistence type="predicted"/>
<keyword evidence="3" id="KW-1185">Reference proteome</keyword>
<dbReference type="KEGG" id="spzr:G5C33_15650"/>
<reference evidence="2 3" key="1">
    <citation type="submission" date="2020-02" db="EMBL/GenBank/DDBJ databases">
        <authorList>
            <person name="Zheng R.K."/>
            <person name="Sun C.M."/>
        </authorList>
    </citation>
    <scope>NUCLEOTIDE SEQUENCE [LARGE SCALE GENOMIC DNA]</scope>
    <source>
        <strain evidence="3">zrk23</strain>
    </source>
</reference>